<evidence type="ECO:0000313" key="6">
    <source>
        <dbReference type="EMBL" id="SVE36914.1"/>
    </source>
</evidence>
<keyword evidence="2" id="KW-0479">Metal-binding</keyword>
<organism evidence="6">
    <name type="scientific">marine metagenome</name>
    <dbReference type="NCBI Taxonomy" id="408172"/>
    <lineage>
        <taxon>unclassified sequences</taxon>
        <taxon>metagenomes</taxon>
        <taxon>ecological metagenomes</taxon>
    </lineage>
</organism>
<evidence type="ECO:0000256" key="3">
    <source>
        <dbReference type="ARBA" id="ARBA00022801"/>
    </source>
</evidence>
<dbReference type="EMBL" id="UINC01212540">
    <property type="protein sequence ID" value="SVE36914.1"/>
    <property type="molecule type" value="Genomic_DNA"/>
</dbReference>
<dbReference type="PRINTS" id="PR00138">
    <property type="entry name" value="MATRIXIN"/>
</dbReference>
<sequence>YFDDYTIVEADMVFNGVDYRWFTDYNNSFSADKFVEAAALHEFGHFIGLQHSPLGVATMFWRITAGVSLPVGWSCLLRDEVAAAQTLYGKPDVLAKLGSIVGKVTMGSGLVFGAVVLAEDTHGNIIQSTVSERNGRYELTALPPASYRLRVAPLNSPDAQPHPLVRDMDISIEHQGAETNFQPTGYKQVAAQAGRSATLDFDVKKGGAPFYVSAVRPSTTKQNLLELAFEPFALERTG</sequence>
<dbReference type="InterPro" id="IPR013784">
    <property type="entry name" value="Carb-bd-like_fold"/>
</dbReference>
<dbReference type="GO" id="GO:0030246">
    <property type="term" value="F:carbohydrate binding"/>
    <property type="evidence" value="ECO:0007669"/>
    <property type="project" value="InterPro"/>
</dbReference>
<feature type="non-terminal residue" evidence="6">
    <location>
        <position position="1"/>
    </location>
</feature>
<dbReference type="InterPro" id="IPR001818">
    <property type="entry name" value="Pept_M10_metallopeptidase"/>
</dbReference>
<reference evidence="6" key="1">
    <citation type="submission" date="2018-05" db="EMBL/GenBank/DDBJ databases">
        <authorList>
            <person name="Lanie J.A."/>
            <person name="Ng W.-L."/>
            <person name="Kazmierczak K.M."/>
            <person name="Andrzejewski T.M."/>
            <person name="Davidsen T.M."/>
            <person name="Wayne K.J."/>
            <person name="Tettelin H."/>
            <person name="Glass J.I."/>
            <person name="Rusch D."/>
            <person name="Podicherti R."/>
            <person name="Tsui H.-C.T."/>
            <person name="Winkler M.E."/>
        </authorList>
    </citation>
    <scope>NUCLEOTIDE SEQUENCE</scope>
</reference>
<proteinExistence type="predicted"/>
<feature type="domain" description="Peptidase M10 metallopeptidase" evidence="5">
    <location>
        <begin position="18"/>
        <end position="89"/>
    </location>
</feature>
<dbReference type="GO" id="GO:0008270">
    <property type="term" value="F:zinc ion binding"/>
    <property type="evidence" value="ECO:0007669"/>
    <property type="project" value="InterPro"/>
</dbReference>
<dbReference type="Gene3D" id="2.60.40.10">
    <property type="entry name" value="Immunoglobulins"/>
    <property type="match status" value="1"/>
</dbReference>
<evidence type="ECO:0000259" key="5">
    <source>
        <dbReference type="Pfam" id="PF00413"/>
    </source>
</evidence>
<dbReference type="GO" id="GO:0031012">
    <property type="term" value="C:extracellular matrix"/>
    <property type="evidence" value="ECO:0007669"/>
    <property type="project" value="InterPro"/>
</dbReference>
<accession>A0A383CXV8</accession>
<gene>
    <name evidence="6" type="ORF">METZ01_LOCUS489768</name>
</gene>
<dbReference type="InterPro" id="IPR024079">
    <property type="entry name" value="MetalloPept_cat_dom_sf"/>
</dbReference>
<feature type="non-terminal residue" evidence="6">
    <location>
        <position position="238"/>
    </location>
</feature>
<dbReference type="Pfam" id="PF00413">
    <property type="entry name" value="Peptidase_M10"/>
    <property type="match status" value="1"/>
</dbReference>
<dbReference type="InterPro" id="IPR013783">
    <property type="entry name" value="Ig-like_fold"/>
</dbReference>
<keyword evidence="3" id="KW-0378">Hydrolase</keyword>
<evidence type="ECO:0000256" key="4">
    <source>
        <dbReference type="ARBA" id="ARBA00022833"/>
    </source>
</evidence>
<dbReference type="Pfam" id="PF13620">
    <property type="entry name" value="CarboxypepD_reg"/>
    <property type="match status" value="1"/>
</dbReference>
<keyword evidence="4" id="KW-0862">Zinc</keyword>
<evidence type="ECO:0000256" key="2">
    <source>
        <dbReference type="ARBA" id="ARBA00022723"/>
    </source>
</evidence>
<dbReference type="AlphaFoldDB" id="A0A383CXV8"/>
<dbReference type="SUPFAM" id="SSF55486">
    <property type="entry name" value="Metalloproteases ('zincins'), catalytic domain"/>
    <property type="match status" value="1"/>
</dbReference>
<dbReference type="SUPFAM" id="SSF49452">
    <property type="entry name" value="Starch-binding domain-like"/>
    <property type="match status" value="1"/>
</dbReference>
<dbReference type="GO" id="GO:0004222">
    <property type="term" value="F:metalloendopeptidase activity"/>
    <property type="evidence" value="ECO:0007669"/>
    <property type="project" value="InterPro"/>
</dbReference>
<dbReference type="GO" id="GO:0006508">
    <property type="term" value="P:proteolysis"/>
    <property type="evidence" value="ECO:0007669"/>
    <property type="project" value="UniProtKB-KW"/>
</dbReference>
<dbReference type="InterPro" id="IPR021190">
    <property type="entry name" value="Pept_M10A"/>
</dbReference>
<name>A0A383CXV8_9ZZZZ</name>
<evidence type="ECO:0000256" key="1">
    <source>
        <dbReference type="ARBA" id="ARBA00022670"/>
    </source>
</evidence>
<protein>
    <recommendedName>
        <fullName evidence="5">Peptidase M10 metallopeptidase domain-containing protein</fullName>
    </recommendedName>
</protein>
<dbReference type="Gene3D" id="3.40.390.10">
    <property type="entry name" value="Collagenase (Catalytic Domain)"/>
    <property type="match status" value="1"/>
</dbReference>
<keyword evidence="1" id="KW-0645">Protease</keyword>